<evidence type="ECO:0000256" key="2">
    <source>
        <dbReference type="SAM" id="MobiDB-lite"/>
    </source>
</evidence>
<feature type="transmembrane region" description="Helical" evidence="3">
    <location>
        <begin position="125"/>
        <end position="144"/>
    </location>
</feature>
<feature type="region of interest" description="Disordered" evidence="2">
    <location>
        <begin position="661"/>
        <end position="783"/>
    </location>
</feature>
<feature type="region of interest" description="Disordered" evidence="2">
    <location>
        <begin position="586"/>
        <end position="645"/>
    </location>
</feature>
<dbReference type="EMBL" id="HBUF01527646">
    <property type="protein sequence ID" value="CAG6750706.1"/>
    <property type="molecule type" value="Transcribed_RNA"/>
</dbReference>
<evidence type="ECO:0000313" key="4">
    <source>
        <dbReference type="EMBL" id="CAG6750706.1"/>
    </source>
</evidence>
<feature type="compositionally biased region" description="Basic and acidic residues" evidence="2">
    <location>
        <begin position="686"/>
        <end position="726"/>
    </location>
</feature>
<evidence type="ECO:0000256" key="3">
    <source>
        <dbReference type="SAM" id="Phobius"/>
    </source>
</evidence>
<organism evidence="4">
    <name type="scientific">Cacopsylla melanoneura</name>
    <dbReference type="NCBI Taxonomy" id="428564"/>
    <lineage>
        <taxon>Eukaryota</taxon>
        <taxon>Metazoa</taxon>
        <taxon>Ecdysozoa</taxon>
        <taxon>Arthropoda</taxon>
        <taxon>Hexapoda</taxon>
        <taxon>Insecta</taxon>
        <taxon>Pterygota</taxon>
        <taxon>Neoptera</taxon>
        <taxon>Paraneoptera</taxon>
        <taxon>Hemiptera</taxon>
        <taxon>Sternorrhyncha</taxon>
        <taxon>Psylloidea</taxon>
        <taxon>Psyllidae</taxon>
        <taxon>Psyllinae</taxon>
        <taxon>Cacopsylla</taxon>
    </lineage>
</organism>
<feature type="region of interest" description="Disordered" evidence="2">
    <location>
        <begin position="179"/>
        <end position="199"/>
    </location>
</feature>
<accession>A0A8D8ZPX4</accession>
<name>A0A8D8ZPX4_9HEMI</name>
<dbReference type="EMBL" id="HBUF01527647">
    <property type="protein sequence ID" value="CAG6750709.1"/>
    <property type="molecule type" value="Transcribed_RNA"/>
</dbReference>
<feature type="transmembrane region" description="Helical" evidence="3">
    <location>
        <begin position="65"/>
        <end position="86"/>
    </location>
</feature>
<feature type="coiled-coil region" evidence="1">
    <location>
        <begin position="459"/>
        <end position="486"/>
    </location>
</feature>
<feature type="compositionally biased region" description="Basic and acidic residues" evidence="2">
    <location>
        <begin position="598"/>
        <end position="620"/>
    </location>
</feature>
<feature type="compositionally biased region" description="Gly residues" evidence="2">
    <location>
        <begin position="748"/>
        <end position="758"/>
    </location>
</feature>
<proteinExistence type="predicted"/>
<feature type="compositionally biased region" description="Basic and acidic residues" evidence="2">
    <location>
        <begin position="305"/>
        <end position="317"/>
    </location>
</feature>
<reference evidence="4" key="1">
    <citation type="submission" date="2021-05" db="EMBL/GenBank/DDBJ databases">
        <authorList>
            <person name="Alioto T."/>
            <person name="Alioto T."/>
            <person name="Gomez Garrido J."/>
        </authorList>
    </citation>
    <scope>NUCLEOTIDE SEQUENCE</scope>
</reference>
<feature type="region of interest" description="Disordered" evidence="2">
    <location>
        <begin position="368"/>
        <end position="434"/>
    </location>
</feature>
<keyword evidence="1" id="KW-0175">Coiled coil</keyword>
<feature type="transmembrane region" description="Helical" evidence="3">
    <location>
        <begin position="7"/>
        <end position="26"/>
    </location>
</feature>
<feature type="region of interest" description="Disordered" evidence="2">
    <location>
        <begin position="305"/>
        <end position="329"/>
    </location>
</feature>
<dbReference type="AlphaFoldDB" id="A0A8D8ZPX4"/>
<sequence>MACNKWAAFKLTELIMCLLCLIYKWITDEEASRLFYLLEKISREWPLQKNITWNQAGDMFADVTFGSYAIICLGLLISSCSGELGYMRKTETVLLGIGVLMFFGVGCMVLASIDSIPHNLVDNAVILGTLTLLTGLLFLLDMGVTGNRHKSRKGQDSEFRLKRNIQLPLVPSLSDSGIKKPDIPSDVAKPEPSYQNGGYTTTAPPVSGYSVHQNGYQNAVNQTVEDPTGYVRNGIVEPPTHGMYTRNGNLPGETSLPHGSEYTRNGIVTNETSLPSGGFRNGVSGVSYTNGIKPMGELRSSMKKREMAQKEKERLAAEGRNTPDGYRMKDDSVSKAEYLQMGKQYTSQEIDLNRELIRKEREKENLELQNKYYDGGEYPSDKTYTKRNSLGRDLDHEPPRSRDYDPGYRRDKVKKTSAAAKKMDSSDEESDLNDRELARLSRRYRHYDESSEEYDDETLNQAARKLAQENMQRAAAKENKRNYYKQKSADELLLYGTEKYVDPYHEKVKRSKTPDYEHPKWRRDNQYDSKYYHSENEKDDHQMYLNKEKKSLQQWRFSQDLYKDNWRQQVQDEEKALNFPKHWKPSEVNKYRAGGDVPPHRAGDVQSHRAGGDIQPHRGGDIPPPSKFSDRGGAKYKSDSDDDSLANVQIPSVSFLMSERGKKIKPTITPSPIKTLSKESPPTTKDYIRDSKDYIRDPKDYIRDSREHHRESKDYTRDRDVLEDRITPQSVPPKQKFYFNSIRSHEGVQGGAQAGSGEGKSSTPAAPGDPGFVKHLASNWPHK</sequence>
<feature type="transmembrane region" description="Helical" evidence="3">
    <location>
        <begin position="93"/>
        <end position="113"/>
    </location>
</feature>
<feature type="compositionally biased region" description="Basic and acidic residues" evidence="2">
    <location>
        <begin position="628"/>
        <end position="639"/>
    </location>
</feature>
<protein>
    <submittedName>
        <fullName evidence="4">Uncharacterized protein</fullName>
    </submittedName>
</protein>
<feature type="compositionally biased region" description="Basic and acidic residues" evidence="2">
    <location>
        <begin position="379"/>
        <end position="410"/>
    </location>
</feature>
<feature type="compositionally biased region" description="Polar residues" evidence="2">
    <location>
        <begin position="668"/>
        <end position="683"/>
    </location>
</feature>
<keyword evidence="3" id="KW-0472">Membrane</keyword>
<keyword evidence="3" id="KW-1133">Transmembrane helix</keyword>
<keyword evidence="3" id="KW-0812">Transmembrane</keyword>
<evidence type="ECO:0000256" key="1">
    <source>
        <dbReference type="SAM" id="Coils"/>
    </source>
</evidence>